<dbReference type="CDD" id="cd00093">
    <property type="entry name" value="HTH_XRE"/>
    <property type="match status" value="1"/>
</dbReference>
<reference evidence="4" key="1">
    <citation type="journal article" date="2019" name="Int. J. Syst. Evol. Microbiol.">
        <title>The Global Catalogue of Microorganisms (GCM) 10K type strain sequencing project: providing services to taxonomists for standard genome sequencing and annotation.</title>
        <authorList>
            <consortium name="The Broad Institute Genomics Platform"/>
            <consortium name="The Broad Institute Genome Sequencing Center for Infectious Disease"/>
            <person name="Wu L."/>
            <person name="Ma J."/>
        </authorList>
    </citation>
    <scope>NUCLEOTIDE SEQUENCE [LARGE SCALE GENOMIC DNA]</scope>
    <source>
        <strain evidence="4">JCM 12125</strain>
    </source>
</reference>
<evidence type="ECO:0000313" key="3">
    <source>
        <dbReference type="EMBL" id="MFC5345412.1"/>
    </source>
</evidence>
<gene>
    <name evidence="3" type="ORF">ACFPIE_15970</name>
</gene>
<evidence type="ECO:0000259" key="2">
    <source>
        <dbReference type="PROSITE" id="PS50943"/>
    </source>
</evidence>
<dbReference type="Pfam" id="PF13560">
    <property type="entry name" value="HTH_31"/>
    <property type="match status" value="1"/>
</dbReference>
<evidence type="ECO:0000313" key="4">
    <source>
        <dbReference type="Proteomes" id="UP001596152"/>
    </source>
</evidence>
<evidence type="ECO:0000256" key="1">
    <source>
        <dbReference type="ARBA" id="ARBA00023125"/>
    </source>
</evidence>
<comment type="caution">
    <text evidence="3">The sequence shown here is derived from an EMBL/GenBank/DDBJ whole genome shotgun (WGS) entry which is preliminary data.</text>
</comment>
<protein>
    <submittedName>
        <fullName evidence="3">Helix-turn-helix domain-containing protein</fullName>
    </submittedName>
</protein>
<proteinExistence type="predicted"/>
<dbReference type="SUPFAM" id="SSF47413">
    <property type="entry name" value="lambda repressor-like DNA-binding domains"/>
    <property type="match status" value="1"/>
</dbReference>
<name>A0ABW0FV43_9CAUL</name>
<dbReference type="InterPro" id="IPR010982">
    <property type="entry name" value="Lambda_DNA-bd_dom_sf"/>
</dbReference>
<accession>A0ABW0FV43</accession>
<dbReference type="PANTHER" id="PTHR46797">
    <property type="entry name" value="HTH-TYPE TRANSCRIPTIONAL REGULATOR"/>
    <property type="match status" value="1"/>
</dbReference>
<dbReference type="PROSITE" id="PS50943">
    <property type="entry name" value="HTH_CROC1"/>
    <property type="match status" value="1"/>
</dbReference>
<dbReference type="Proteomes" id="UP001596152">
    <property type="component" value="Unassembled WGS sequence"/>
</dbReference>
<dbReference type="InterPro" id="IPR001387">
    <property type="entry name" value="Cro/C1-type_HTH"/>
</dbReference>
<sequence>MSLATKLKDLRVRRGQSLQQVADGVGVSKAHIWQLERGDSTNPSLDLLRGLADYYKVTVAFLSDESEPADKAPALQFYREFDGKLDDKAWAAVRAMAEALKKP</sequence>
<dbReference type="Gene3D" id="1.10.260.40">
    <property type="entry name" value="lambda repressor-like DNA-binding domains"/>
    <property type="match status" value="1"/>
</dbReference>
<dbReference type="SMART" id="SM00530">
    <property type="entry name" value="HTH_XRE"/>
    <property type="match status" value="1"/>
</dbReference>
<dbReference type="PANTHER" id="PTHR46797:SF1">
    <property type="entry name" value="METHYLPHOSPHONATE SYNTHASE"/>
    <property type="match status" value="1"/>
</dbReference>
<feature type="domain" description="HTH cro/C1-type" evidence="2">
    <location>
        <begin position="7"/>
        <end position="62"/>
    </location>
</feature>
<dbReference type="RefSeq" id="WP_314527349.1">
    <property type="nucleotide sequence ID" value="NZ_CP169082.1"/>
</dbReference>
<keyword evidence="1" id="KW-0238">DNA-binding</keyword>
<dbReference type="EMBL" id="JBHSLF010000048">
    <property type="protein sequence ID" value="MFC5345412.1"/>
    <property type="molecule type" value="Genomic_DNA"/>
</dbReference>
<dbReference type="InterPro" id="IPR050807">
    <property type="entry name" value="TransReg_Diox_bact_type"/>
</dbReference>
<organism evidence="3 4">
    <name type="scientific">Brevundimonas staleyi</name>
    <dbReference type="NCBI Taxonomy" id="74326"/>
    <lineage>
        <taxon>Bacteria</taxon>
        <taxon>Pseudomonadati</taxon>
        <taxon>Pseudomonadota</taxon>
        <taxon>Alphaproteobacteria</taxon>
        <taxon>Caulobacterales</taxon>
        <taxon>Caulobacteraceae</taxon>
        <taxon>Brevundimonas</taxon>
    </lineage>
</organism>
<keyword evidence="4" id="KW-1185">Reference proteome</keyword>